<keyword evidence="2" id="KW-1185">Reference proteome</keyword>
<evidence type="ECO:0000313" key="1">
    <source>
        <dbReference type="EMBL" id="TQL33213.1"/>
    </source>
</evidence>
<protein>
    <submittedName>
        <fullName evidence="1">Uncharacterized protein</fullName>
    </submittedName>
</protein>
<evidence type="ECO:0000313" key="2">
    <source>
        <dbReference type="Proteomes" id="UP000318336"/>
    </source>
</evidence>
<accession>A0A542XBJ9</accession>
<name>A0A542XBJ9_9MICO</name>
<dbReference type="AlphaFoldDB" id="A0A542XBJ9"/>
<comment type="caution">
    <text evidence="1">The sequence shown here is derived from an EMBL/GenBank/DDBJ whole genome shotgun (WGS) entry which is preliminary data.</text>
</comment>
<proteinExistence type="predicted"/>
<dbReference type="EMBL" id="VFOK01000001">
    <property type="protein sequence ID" value="TQL33213.1"/>
    <property type="molecule type" value="Genomic_DNA"/>
</dbReference>
<gene>
    <name evidence="1" type="ORF">FB554_1350</name>
</gene>
<sequence length="65" mass="6836">MNSVSGTVWASDDFIASCRCGFDYSVSGALLVEALRNRPETGRQSGKVPSMDIARVSVPEASAKG</sequence>
<dbReference type="Proteomes" id="UP000318336">
    <property type="component" value="Unassembled WGS sequence"/>
</dbReference>
<organism evidence="1 2">
    <name type="scientific">Barrientosiimonas humi</name>
    <dbReference type="NCBI Taxonomy" id="999931"/>
    <lineage>
        <taxon>Bacteria</taxon>
        <taxon>Bacillati</taxon>
        <taxon>Actinomycetota</taxon>
        <taxon>Actinomycetes</taxon>
        <taxon>Micrococcales</taxon>
        <taxon>Dermacoccaceae</taxon>
        <taxon>Barrientosiimonas</taxon>
    </lineage>
</organism>
<reference evidence="1 2" key="1">
    <citation type="submission" date="2019-06" db="EMBL/GenBank/DDBJ databases">
        <title>Sequencing the genomes of 1000 actinobacteria strains.</title>
        <authorList>
            <person name="Klenk H.-P."/>
        </authorList>
    </citation>
    <scope>NUCLEOTIDE SEQUENCE [LARGE SCALE GENOMIC DNA]</scope>
    <source>
        <strain evidence="1 2">DSM 24617</strain>
    </source>
</reference>